<accession>A0ABX5MP69</accession>
<dbReference type="Proteomes" id="UP000247515">
    <property type="component" value="Unassembled WGS sequence"/>
</dbReference>
<reference evidence="1 2" key="1">
    <citation type="submission" date="2018-05" db="EMBL/GenBank/DDBJ databases">
        <title>Genomic Encyclopedia of Type Strains, Phase IV (KMG-V): Genome sequencing to study the core and pangenomes of soil and plant-associated prokaryotes.</title>
        <authorList>
            <person name="Whitman W."/>
        </authorList>
    </citation>
    <scope>NUCLEOTIDE SEQUENCE [LARGE SCALE GENOMIC DNA]</scope>
    <source>
        <strain evidence="1 2">SIr-6563</strain>
    </source>
</reference>
<keyword evidence="2" id="KW-1185">Reference proteome</keyword>
<proteinExistence type="predicted"/>
<evidence type="ECO:0000313" key="1">
    <source>
        <dbReference type="EMBL" id="PXX15932.1"/>
    </source>
</evidence>
<dbReference type="EMBL" id="QJJV01000009">
    <property type="protein sequence ID" value="PXX15932.1"/>
    <property type="molecule type" value="Genomic_DNA"/>
</dbReference>
<organism evidence="1 2">
    <name type="scientific">Paraburkholderia tropica</name>
    <dbReference type="NCBI Taxonomy" id="92647"/>
    <lineage>
        <taxon>Bacteria</taxon>
        <taxon>Pseudomonadati</taxon>
        <taxon>Pseudomonadota</taxon>
        <taxon>Betaproteobacteria</taxon>
        <taxon>Burkholderiales</taxon>
        <taxon>Burkholderiaceae</taxon>
        <taxon>Paraburkholderia</taxon>
    </lineage>
</organism>
<sequence>MTGLFELFDNTVTVIALYFNHAIFDRSTRTADGAQLFAQRGKGNGVERQSSHDRHALPAPAFGLANDPRDAVPWWLCPGNRLAYTLRDRVAALGTHASAVC</sequence>
<gene>
    <name evidence="1" type="ORF">C7400_109270</name>
</gene>
<comment type="caution">
    <text evidence="1">The sequence shown here is derived from an EMBL/GenBank/DDBJ whole genome shotgun (WGS) entry which is preliminary data.</text>
</comment>
<protein>
    <submittedName>
        <fullName evidence="1">Uncharacterized protein</fullName>
    </submittedName>
</protein>
<name>A0ABX5MP69_9BURK</name>
<evidence type="ECO:0000313" key="2">
    <source>
        <dbReference type="Proteomes" id="UP000247515"/>
    </source>
</evidence>